<dbReference type="PROSITE" id="PS50889">
    <property type="entry name" value="S4"/>
    <property type="match status" value="1"/>
</dbReference>
<dbReference type="SUPFAM" id="SSF55120">
    <property type="entry name" value="Pseudouridine synthase"/>
    <property type="match status" value="1"/>
</dbReference>
<evidence type="ECO:0000259" key="6">
    <source>
        <dbReference type="PROSITE" id="PS51747"/>
    </source>
</evidence>
<name>A0A2T0FHG3_9ASCO</name>
<dbReference type="Gene3D" id="3.40.140.10">
    <property type="entry name" value="Cytidine Deaminase, domain 2"/>
    <property type="match status" value="1"/>
</dbReference>
<dbReference type="PROSITE" id="PS51747">
    <property type="entry name" value="CYT_DCMP_DEAMINASES_2"/>
    <property type="match status" value="1"/>
</dbReference>
<accession>A0A2T0FHG3</accession>
<evidence type="ECO:0000256" key="1">
    <source>
        <dbReference type="ARBA" id="ARBA00023235"/>
    </source>
</evidence>
<dbReference type="NCBIfam" id="TIGR00005">
    <property type="entry name" value="rluA_subfam"/>
    <property type="match status" value="1"/>
</dbReference>
<dbReference type="GeneID" id="36515765"/>
<dbReference type="Pfam" id="PF18785">
    <property type="entry name" value="Inv-AAD"/>
    <property type="match status" value="1"/>
</dbReference>
<reference evidence="7 8" key="1">
    <citation type="submission" date="2017-04" db="EMBL/GenBank/DDBJ databases">
        <title>Genome sequencing of [Candida] sorbophila.</title>
        <authorList>
            <person name="Ahn J.O."/>
        </authorList>
    </citation>
    <scope>NUCLEOTIDE SEQUENCE [LARGE SCALE GENOMIC DNA]</scope>
    <source>
        <strain evidence="7 8">DS02</strain>
    </source>
</reference>
<protein>
    <recommendedName>
        <fullName evidence="3">tRNA pseudouridine(32) synthase</fullName>
        <ecNumber evidence="3">5.4.99.28</ecNumber>
    </recommendedName>
</protein>
<feature type="domain" description="CMP/dCMP-type deaminase" evidence="6">
    <location>
        <begin position="410"/>
        <end position="538"/>
    </location>
</feature>
<dbReference type="GO" id="GO:0003723">
    <property type="term" value="F:RNA binding"/>
    <property type="evidence" value="ECO:0007669"/>
    <property type="project" value="UniProtKB-KW"/>
</dbReference>
<dbReference type="PANTHER" id="PTHR21600">
    <property type="entry name" value="MITOCHONDRIAL RNA PSEUDOURIDINE SYNTHASE"/>
    <property type="match status" value="1"/>
</dbReference>
<dbReference type="InterPro" id="IPR016193">
    <property type="entry name" value="Cytidine_deaminase-like"/>
</dbReference>
<proteinExistence type="predicted"/>
<dbReference type="GO" id="GO:0160151">
    <property type="term" value="F:tRNA pseudouridine(32) synthase activity"/>
    <property type="evidence" value="ECO:0007669"/>
    <property type="project" value="UniProtKB-EC"/>
</dbReference>
<dbReference type="InterPro" id="IPR006224">
    <property type="entry name" value="PsdUridine_synth_RluA-like_CS"/>
</dbReference>
<dbReference type="Pfam" id="PF00849">
    <property type="entry name" value="PseudoU_synth_2"/>
    <property type="match status" value="1"/>
</dbReference>
<sequence length="561" mass="62673">MKRSRSPSPQGFRVKKNSLLQKVLADPKKQMEIANENAAGAKYVIDGPLRRVPPYYYTYLTFAKERWLKRTLLDVFTTEFRDKEESYYKKAIETGQVTVNKLAAGVDQVLKNGDLISHRTHKHEQPVSSRPIKIVYEDDDMVVIDKPGGIPAHPTGRFNFNSVVQALKYEHNLECHPCNRLDRLTSGLMFLAKNPKFAERIGQQIRDREVSKQYLARVVGEFPLGTVVCEEPVSTVNPKVALNMVDYSETGKESKTTFQRVSYDGTTSIVKCLPHTGRTHQIRVHLQFLGHPIANDPVYSNPQVWGETLGKLAYKKMEVPNEKVPKDGVAVDVKEVSVRLDSIGKTEPARSWWDQSPGERLSGGKCEVCSSPLYTDPGPNDLDLWLHAMKYAADDGSWSFETAVPDWAAETHNKFMEMALREAEKAPLVDSAFCVGAVLVKDGQVLETGYTRELEGNTHAEQCALAKYAAKHDSPVPDGTVLYTSMEPCSLRLSGNEPCVDRILKTPIKTVFVGVVEPGDFVKENDGQKKLENAGVIYLHIPGFEDEAIRIAKRGHSDANS</sequence>
<dbReference type="OrthoDB" id="424794at2759"/>
<evidence type="ECO:0000256" key="3">
    <source>
        <dbReference type="ARBA" id="ARBA00038944"/>
    </source>
</evidence>
<evidence type="ECO:0000256" key="2">
    <source>
        <dbReference type="ARBA" id="ARBA00036184"/>
    </source>
</evidence>
<evidence type="ECO:0000313" key="7">
    <source>
        <dbReference type="EMBL" id="PRT54397.1"/>
    </source>
</evidence>
<dbReference type="CDD" id="cd02557">
    <property type="entry name" value="PseudoU_synth_ScRIB2"/>
    <property type="match status" value="1"/>
</dbReference>
<dbReference type="InterPro" id="IPR050188">
    <property type="entry name" value="RluA_PseudoU_synthase"/>
</dbReference>
<dbReference type="AlphaFoldDB" id="A0A2T0FHG3"/>
<comment type="catalytic activity">
    <reaction evidence="2">
        <text>uridine(32) in tRNA = pseudouridine(32) in tRNA</text>
        <dbReference type="Rhea" id="RHEA:42544"/>
        <dbReference type="Rhea" id="RHEA-COMP:10107"/>
        <dbReference type="Rhea" id="RHEA-COMP:10108"/>
        <dbReference type="ChEBI" id="CHEBI:65314"/>
        <dbReference type="ChEBI" id="CHEBI:65315"/>
        <dbReference type="EC" id="5.4.99.28"/>
    </reaction>
</comment>
<dbReference type="RefSeq" id="XP_024664342.1">
    <property type="nucleotide sequence ID" value="XM_024808574.1"/>
</dbReference>
<dbReference type="InterPro" id="IPR020103">
    <property type="entry name" value="PsdUridine_synth_cat_dom_sf"/>
</dbReference>
<dbReference type="GO" id="GO:0031119">
    <property type="term" value="P:tRNA pseudouridine synthesis"/>
    <property type="evidence" value="ECO:0007669"/>
    <property type="project" value="UniProtKB-ARBA"/>
</dbReference>
<dbReference type="Proteomes" id="UP000238350">
    <property type="component" value="Unassembled WGS sequence"/>
</dbReference>
<comment type="caution">
    <text evidence="7">The sequence shown here is derived from an EMBL/GenBank/DDBJ whole genome shotgun (WGS) entry which is preliminary data.</text>
</comment>
<dbReference type="FunFam" id="3.40.140.10:FF:000061">
    <property type="entry name" value="DRAP deaminase"/>
    <property type="match status" value="1"/>
</dbReference>
<gene>
    <name evidence="7" type="ORF">B9G98_02017</name>
</gene>
<dbReference type="Gene3D" id="3.30.2350.10">
    <property type="entry name" value="Pseudouridine synthase"/>
    <property type="match status" value="1"/>
</dbReference>
<evidence type="ECO:0000256" key="4">
    <source>
        <dbReference type="PIRSR" id="PIRSR606225-1"/>
    </source>
</evidence>
<dbReference type="PANTHER" id="PTHR21600:SF40">
    <property type="entry name" value="PSEUDOURIDYLATE SYNTHASE RPUSD2"/>
    <property type="match status" value="1"/>
</dbReference>
<dbReference type="InterPro" id="IPR006145">
    <property type="entry name" value="PsdUridine_synth_RsuA/RluA"/>
</dbReference>
<keyword evidence="1" id="KW-0413">Isomerase</keyword>
<dbReference type="GO" id="GO:0019239">
    <property type="term" value="F:deaminase activity"/>
    <property type="evidence" value="ECO:0007669"/>
    <property type="project" value="UniProtKB-ARBA"/>
</dbReference>
<dbReference type="GO" id="GO:0000455">
    <property type="term" value="P:enzyme-directed rRNA pseudouridine synthesis"/>
    <property type="evidence" value="ECO:0007669"/>
    <property type="project" value="TreeGrafter"/>
</dbReference>
<dbReference type="STRING" id="45607.A0A2T0FHG3"/>
<dbReference type="GO" id="GO:0016814">
    <property type="term" value="F:hydrolase activity, acting on carbon-nitrogen (but not peptide) bonds, in cyclic amidines"/>
    <property type="evidence" value="ECO:0007669"/>
    <property type="project" value="UniProtKB-ARBA"/>
</dbReference>
<dbReference type="InterPro" id="IPR002125">
    <property type="entry name" value="CMP_dCMP_dom"/>
</dbReference>
<dbReference type="SUPFAM" id="SSF53927">
    <property type="entry name" value="Cytidine deaminase-like"/>
    <property type="match status" value="1"/>
</dbReference>
<evidence type="ECO:0000313" key="8">
    <source>
        <dbReference type="Proteomes" id="UP000238350"/>
    </source>
</evidence>
<dbReference type="PROSITE" id="PS01129">
    <property type="entry name" value="PSI_RLU"/>
    <property type="match status" value="1"/>
</dbReference>
<dbReference type="EMBL" id="NDIQ01000021">
    <property type="protein sequence ID" value="PRT54397.1"/>
    <property type="molecule type" value="Genomic_DNA"/>
</dbReference>
<evidence type="ECO:0000256" key="5">
    <source>
        <dbReference type="PROSITE-ProRule" id="PRU00182"/>
    </source>
</evidence>
<feature type="active site" evidence="4">
    <location>
        <position position="182"/>
    </location>
</feature>
<dbReference type="FunFam" id="3.30.2350.10:FF:000017">
    <property type="entry name" value="Pseudouridine synthase"/>
    <property type="match status" value="1"/>
</dbReference>
<organism evidence="7 8">
    <name type="scientific">Wickerhamiella sorbophila</name>
    <dbReference type="NCBI Taxonomy" id="45607"/>
    <lineage>
        <taxon>Eukaryota</taxon>
        <taxon>Fungi</taxon>
        <taxon>Dikarya</taxon>
        <taxon>Ascomycota</taxon>
        <taxon>Saccharomycotina</taxon>
        <taxon>Dipodascomycetes</taxon>
        <taxon>Dipodascales</taxon>
        <taxon>Trichomonascaceae</taxon>
        <taxon>Wickerhamiella</taxon>
    </lineage>
</organism>
<keyword evidence="8" id="KW-1185">Reference proteome</keyword>
<keyword evidence="5" id="KW-0694">RNA-binding</keyword>
<dbReference type="EC" id="5.4.99.28" evidence="3"/>
<dbReference type="InterPro" id="IPR006225">
    <property type="entry name" value="PsdUridine_synth_RluC/D"/>
</dbReference>